<feature type="transmembrane region" description="Helical" evidence="1">
    <location>
        <begin position="55"/>
        <end position="78"/>
    </location>
</feature>
<feature type="transmembrane region" description="Helical" evidence="1">
    <location>
        <begin position="116"/>
        <end position="136"/>
    </location>
</feature>
<proteinExistence type="predicted"/>
<gene>
    <name evidence="2" type="ORF">SPHA_53589</name>
</gene>
<reference evidence="2" key="1">
    <citation type="submission" date="2021-01" db="EMBL/GenBank/DDBJ databases">
        <authorList>
            <person name="Li R."/>
            <person name="Bekaert M."/>
        </authorList>
    </citation>
    <scope>NUCLEOTIDE SEQUENCE</scope>
    <source>
        <strain evidence="2">Farmed</strain>
    </source>
</reference>
<feature type="transmembrane region" description="Helical" evidence="1">
    <location>
        <begin position="84"/>
        <end position="109"/>
    </location>
</feature>
<evidence type="ECO:0000313" key="3">
    <source>
        <dbReference type="Proteomes" id="UP000597762"/>
    </source>
</evidence>
<keyword evidence="3" id="KW-1185">Reference proteome</keyword>
<dbReference type="Proteomes" id="UP000597762">
    <property type="component" value="Unassembled WGS sequence"/>
</dbReference>
<sequence>MRRNFRTCGLLRVATSTTKTSRHFSPTLYQHVTHKGSTYRHQTPLFSIKASFEPFLFTFGELFFNACLFLSFVFFFPIPLSLSLSLSLSLLFLFPFLFFLCSFLCPFLLFIIPFFFFFYVFLFIFFFFFTLFYHIFPSFFCIISVQRPCLFTCSRCNG</sequence>
<protein>
    <submittedName>
        <fullName evidence="2">Uncharacterized protein</fullName>
    </submittedName>
</protein>
<dbReference type="AlphaFoldDB" id="A0A812DJS7"/>
<evidence type="ECO:0000313" key="2">
    <source>
        <dbReference type="EMBL" id="CAE1300039.1"/>
    </source>
</evidence>
<comment type="caution">
    <text evidence="2">The sequence shown here is derived from an EMBL/GenBank/DDBJ whole genome shotgun (WGS) entry which is preliminary data.</text>
</comment>
<organism evidence="2 3">
    <name type="scientific">Acanthosepion pharaonis</name>
    <name type="common">Pharaoh cuttlefish</name>
    <name type="synonym">Sepia pharaonis</name>
    <dbReference type="NCBI Taxonomy" id="158019"/>
    <lineage>
        <taxon>Eukaryota</taxon>
        <taxon>Metazoa</taxon>
        <taxon>Spiralia</taxon>
        <taxon>Lophotrochozoa</taxon>
        <taxon>Mollusca</taxon>
        <taxon>Cephalopoda</taxon>
        <taxon>Coleoidea</taxon>
        <taxon>Decapodiformes</taxon>
        <taxon>Sepiida</taxon>
        <taxon>Sepiina</taxon>
        <taxon>Sepiidae</taxon>
        <taxon>Acanthosepion</taxon>
    </lineage>
</organism>
<accession>A0A812DJS7</accession>
<keyword evidence="1" id="KW-0812">Transmembrane</keyword>
<keyword evidence="1" id="KW-0472">Membrane</keyword>
<evidence type="ECO:0000256" key="1">
    <source>
        <dbReference type="SAM" id="Phobius"/>
    </source>
</evidence>
<keyword evidence="1" id="KW-1133">Transmembrane helix</keyword>
<dbReference type="EMBL" id="CAHIKZ030003422">
    <property type="protein sequence ID" value="CAE1300039.1"/>
    <property type="molecule type" value="Genomic_DNA"/>
</dbReference>
<name>A0A812DJS7_ACAPH</name>